<protein>
    <submittedName>
        <fullName evidence="2">Uncharacterized protein</fullName>
    </submittedName>
</protein>
<dbReference type="RefSeq" id="WP_275278746.1">
    <property type="nucleotide sequence ID" value="NZ_CP119108.1"/>
</dbReference>
<keyword evidence="1" id="KW-1133">Transmembrane helix</keyword>
<organism evidence="2 3">
    <name type="scientific">Microbacterium horticulturae</name>
    <dbReference type="NCBI Taxonomy" id="3028316"/>
    <lineage>
        <taxon>Bacteria</taxon>
        <taxon>Bacillati</taxon>
        <taxon>Actinomycetota</taxon>
        <taxon>Actinomycetes</taxon>
        <taxon>Micrococcales</taxon>
        <taxon>Microbacteriaceae</taxon>
        <taxon>Microbacterium</taxon>
    </lineage>
</organism>
<reference evidence="2 3" key="1">
    <citation type="submission" date="2023-03" db="EMBL/GenBank/DDBJ databases">
        <title>Genome sequence of Microbacterium sp. KACC 23027.</title>
        <authorList>
            <person name="Kim S."/>
            <person name="Heo J."/>
            <person name="Kwon S.-W."/>
        </authorList>
    </citation>
    <scope>NUCLEOTIDE SEQUENCE [LARGE SCALE GENOMIC DNA]</scope>
    <source>
        <strain evidence="2 3">KACC 23027</strain>
    </source>
</reference>
<evidence type="ECO:0000256" key="1">
    <source>
        <dbReference type="SAM" id="Phobius"/>
    </source>
</evidence>
<keyword evidence="1" id="KW-0812">Transmembrane</keyword>
<feature type="transmembrane region" description="Helical" evidence="1">
    <location>
        <begin position="7"/>
        <end position="29"/>
    </location>
</feature>
<accession>A0ABY8C101</accession>
<sequence>MIGGRNGWIAWPVGIVCVGVVGGLVWLAAPGVPSAVQFAGDVLRSGSAQLEEPAHSPDPVVTLAAGDDCRELYPSDLWTELTWARDRVLSQSQDAPSTSAESVRDALSPDVLMTCAWRTGDGQTVTTTLSRVDAAAAAIARDAFTGAGFACAPLAAGVRCTHSTGTFDEDDIVAGDLWLVTTEDGWHPEGYTDRLVQHLWPQ</sequence>
<gene>
    <name evidence="2" type="ORF">PU630_02300</name>
</gene>
<name>A0ABY8C101_9MICO</name>
<keyword evidence="1" id="KW-0472">Membrane</keyword>
<proteinExistence type="predicted"/>
<evidence type="ECO:0000313" key="3">
    <source>
        <dbReference type="Proteomes" id="UP001214553"/>
    </source>
</evidence>
<evidence type="ECO:0000313" key="2">
    <source>
        <dbReference type="EMBL" id="WEG09422.1"/>
    </source>
</evidence>
<dbReference type="Proteomes" id="UP001214553">
    <property type="component" value="Chromosome"/>
</dbReference>
<dbReference type="EMBL" id="CP119108">
    <property type="protein sequence ID" value="WEG09422.1"/>
    <property type="molecule type" value="Genomic_DNA"/>
</dbReference>
<keyword evidence="3" id="KW-1185">Reference proteome</keyword>